<protein>
    <recommendedName>
        <fullName evidence="7">RING-type domain-containing protein</fullName>
    </recommendedName>
</protein>
<dbReference type="CDD" id="cd16649">
    <property type="entry name" value="mRING-HC-C3HC5_CGRF1-like"/>
    <property type="match status" value="1"/>
</dbReference>
<dbReference type="AlphaFoldDB" id="A0A8J5EXX6"/>
<dbReference type="PANTHER" id="PTHR42647">
    <property type="entry name" value="SBP (S-RIBONUCLEASE BINDING PROTEIN) FAMILY PROTEIN"/>
    <property type="match status" value="1"/>
</dbReference>
<keyword evidence="3" id="KW-0862">Zinc</keyword>
<organism evidence="8 9">
    <name type="scientific">Zingiber officinale</name>
    <name type="common">Ginger</name>
    <name type="synonym">Amomum zingiber</name>
    <dbReference type="NCBI Taxonomy" id="94328"/>
    <lineage>
        <taxon>Eukaryota</taxon>
        <taxon>Viridiplantae</taxon>
        <taxon>Streptophyta</taxon>
        <taxon>Embryophyta</taxon>
        <taxon>Tracheophyta</taxon>
        <taxon>Spermatophyta</taxon>
        <taxon>Magnoliopsida</taxon>
        <taxon>Liliopsida</taxon>
        <taxon>Zingiberales</taxon>
        <taxon>Zingiberaceae</taxon>
        <taxon>Zingiber</taxon>
    </lineage>
</organism>
<evidence type="ECO:0000256" key="4">
    <source>
        <dbReference type="PROSITE-ProRule" id="PRU00175"/>
    </source>
</evidence>
<dbReference type="PANTHER" id="PTHR42647:SF72">
    <property type="entry name" value="EF-HAND CALCIUM-BINDING DOMAIN-CONTAINING PROTEIN 4A"/>
    <property type="match status" value="1"/>
</dbReference>
<feature type="region of interest" description="Disordered" evidence="6">
    <location>
        <begin position="209"/>
        <end position="236"/>
    </location>
</feature>
<gene>
    <name evidence="8" type="ORF">ZIOFF_065953</name>
</gene>
<keyword evidence="9" id="KW-1185">Reference proteome</keyword>
<dbReference type="Pfam" id="PF13920">
    <property type="entry name" value="zf-C3HC4_3"/>
    <property type="match status" value="1"/>
</dbReference>
<dbReference type="InterPro" id="IPR013083">
    <property type="entry name" value="Znf_RING/FYVE/PHD"/>
</dbReference>
<feature type="coiled-coil region" evidence="5">
    <location>
        <begin position="285"/>
        <end position="326"/>
    </location>
</feature>
<sequence>MRRDRIDMRGAGSSSMPSPAGSEAEGTWRFLSRRAERKGDGLSGESRIFSGALFLGESGDGGASRRVLRFRESVSCRRFCAAFVGSVESFYGFDFRSMEVYGSVADRSGFGVFRAVDELQMSQQDPGNLLWLGVNLGVGKQQQSAQEISTDPRMVGEWKSDLACNGSVYGDLGPVKSLVLPGRNHPATSPVLPLPSAATDSVKVTGAVPGILPQSRYPETGTPSTSGRPASTLPPVSSSTRDLISVLYQQSQEIGAFVRLQNERMQGGLLEMFNRHSRSVLSVLRQQATMRLMEKEADLQRAIRRNAELEEKVRQMSNENQFWFNMAKNNEAIARSLQLNLEQALHQGDLSDHKVTLQADDAHSCCYEEDSSVPAADAGRTKLCKTCGVRDISILLLPCRHLCLCQHCASQAVACPVCGVTLSNFLEVFVCR</sequence>
<feature type="compositionally biased region" description="Low complexity" evidence="6">
    <location>
        <begin position="10"/>
        <end position="25"/>
    </location>
</feature>
<feature type="domain" description="RING-type" evidence="7">
    <location>
        <begin position="384"/>
        <end position="418"/>
    </location>
</feature>
<feature type="compositionally biased region" description="Polar residues" evidence="6">
    <location>
        <begin position="221"/>
        <end position="236"/>
    </location>
</feature>
<accession>A0A8J5EXX6</accession>
<dbReference type="InterPro" id="IPR001841">
    <property type="entry name" value="Znf_RING"/>
</dbReference>
<reference evidence="8 9" key="1">
    <citation type="submission" date="2020-08" db="EMBL/GenBank/DDBJ databases">
        <title>Plant Genome Project.</title>
        <authorList>
            <person name="Zhang R.-G."/>
        </authorList>
    </citation>
    <scope>NUCLEOTIDE SEQUENCE [LARGE SCALE GENOMIC DNA]</scope>
    <source>
        <tissue evidence="8">Rhizome</tissue>
    </source>
</reference>
<comment type="caution">
    <text evidence="8">The sequence shown here is derived from an EMBL/GenBank/DDBJ whole genome shotgun (WGS) entry which is preliminary data.</text>
</comment>
<proteinExistence type="predicted"/>
<dbReference type="EMBL" id="JACMSC010000018">
    <property type="protein sequence ID" value="KAG6476707.1"/>
    <property type="molecule type" value="Genomic_DNA"/>
</dbReference>
<dbReference type="GO" id="GO:0004842">
    <property type="term" value="F:ubiquitin-protein transferase activity"/>
    <property type="evidence" value="ECO:0007669"/>
    <property type="project" value="TreeGrafter"/>
</dbReference>
<keyword evidence="5" id="KW-0175">Coiled coil</keyword>
<dbReference type="PROSITE" id="PS50089">
    <property type="entry name" value="ZF_RING_2"/>
    <property type="match status" value="1"/>
</dbReference>
<evidence type="ECO:0000256" key="2">
    <source>
        <dbReference type="ARBA" id="ARBA00022771"/>
    </source>
</evidence>
<keyword evidence="1" id="KW-0479">Metal-binding</keyword>
<evidence type="ECO:0000259" key="7">
    <source>
        <dbReference type="PROSITE" id="PS50089"/>
    </source>
</evidence>
<dbReference type="GO" id="GO:0008270">
    <property type="term" value="F:zinc ion binding"/>
    <property type="evidence" value="ECO:0007669"/>
    <property type="project" value="UniProtKB-KW"/>
</dbReference>
<evidence type="ECO:0000256" key="5">
    <source>
        <dbReference type="SAM" id="Coils"/>
    </source>
</evidence>
<evidence type="ECO:0000256" key="3">
    <source>
        <dbReference type="ARBA" id="ARBA00022833"/>
    </source>
</evidence>
<name>A0A8J5EXX6_ZINOF</name>
<evidence type="ECO:0000256" key="6">
    <source>
        <dbReference type="SAM" id="MobiDB-lite"/>
    </source>
</evidence>
<evidence type="ECO:0000256" key="1">
    <source>
        <dbReference type="ARBA" id="ARBA00022723"/>
    </source>
</evidence>
<feature type="region of interest" description="Disordered" evidence="6">
    <location>
        <begin position="1"/>
        <end position="25"/>
    </location>
</feature>
<dbReference type="Gene3D" id="3.30.40.10">
    <property type="entry name" value="Zinc/RING finger domain, C3HC4 (zinc finger)"/>
    <property type="match status" value="1"/>
</dbReference>
<keyword evidence="2 4" id="KW-0863">Zinc-finger</keyword>
<dbReference type="Proteomes" id="UP000734854">
    <property type="component" value="Unassembled WGS sequence"/>
</dbReference>
<evidence type="ECO:0000313" key="8">
    <source>
        <dbReference type="EMBL" id="KAG6476707.1"/>
    </source>
</evidence>
<evidence type="ECO:0000313" key="9">
    <source>
        <dbReference type="Proteomes" id="UP000734854"/>
    </source>
</evidence>